<sequence>MARIGSAFGVALLALSATFFYSRRDILYTFYANRPGSLKDFNILPNAGVEHEDVVRNCEDVYMNDVEGWAVLSCDPGRDRWNTVMGRFIDSVAPPETGLYLSRYSADDYTEPEKLKLVNFDPGPGNFHPLGLEYEPGSKVLFVVNHAESGTRIESFRLNRERLEAKHIGSITDPLLHTANSIAAMSPSTLLVSNDHYFTQRKNGFLATLETYLGLPLASLVRVELDITRARGPPKVTVLARHAFANGVALLDDTTVAVASSSGAAVHVYTSPSGFAKGTEDVSLAETIRLRFLPDNVSVDGNGVLLIAGHPFAPALEARVIAGEACSAPDATEQGCPTSPSWIAEWTAEGGVKDLFVGNGFGSATTAVRDVRRGKGIAVGLYDRGILTWSEAEE</sequence>
<reference evidence="1 2" key="1">
    <citation type="submission" date="2017-03" db="EMBL/GenBank/DDBJ databases">
        <title>Genomes of endolithic fungi from Antarctica.</title>
        <authorList>
            <person name="Coleine C."/>
            <person name="Masonjones S."/>
            <person name="Stajich J.E."/>
        </authorList>
    </citation>
    <scope>NUCLEOTIDE SEQUENCE [LARGE SCALE GENOMIC DNA]</scope>
    <source>
        <strain evidence="1 2">CCFEE 5184</strain>
    </source>
</reference>
<dbReference type="EMBL" id="NAJQ01001114">
    <property type="protein sequence ID" value="TKA62193.1"/>
    <property type="molecule type" value="Genomic_DNA"/>
</dbReference>
<dbReference type="SUPFAM" id="SSF63829">
    <property type="entry name" value="Calcium-dependent phosphotriesterase"/>
    <property type="match status" value="1"/>
</dbReference>
<dbReference type="OrthoDB" id="5307922at2759"/>
<evidence type="ECO:0008006" key="3">
    <source>
        <dbReference type="Google" id="ProtNLM"/>
    </source>
</evidence>
<protein>
    <recommendedName>
        <fullName evidence="3">Calcium-dependent phosphotriesterase</fullName>
    </recommendedName>
</protein>
<dbReference type="Proteomes" id="UP000309340">
    <property type="component" value="Unassembled WGS sequence"/>
</dbReference>
<accession>A0A4U0WIM0</accession>
<gene>
    <name evidence="1" type="ORF">B0A55_10527</name>
</gene>
<dbReference type="AlphaFoldDB" id="A0A4U0WIM0"/>
<organism evidence="1 2">
    <name type="scientific">Friedmanniomyces simplex</name>
    <dbReference type="NCBI Taxonomy" id="329884"/>
    <lineage>
        <taxon>Eukaryota</taxon>
        <taxon>Fungi</taxon>
        <taxon>Dikarya</taxon>
        <taxon>Ascomycota</taxon>
        <taxon>Pezizomycotina</taxon>
        <taxon>Dothideomycetes</taxon>
        <taxon>Dothideomycetidae</taxon>
        <taxon>Mycosphaerellales</taxon>
        <taxon>Teratosphaeriaceae</taxon>
        <taxon>Friedmanniomyces</taxon>
    </lineage>
</organism>
<dbReference type="InterPro" id="IPR051288">
    <property type="entry name" value="Serum_paraoxonase/arylesterase"/>
</dbReference>
<dbReference type="PANTHER" id="PTHR11799:SF30">
    <property type="entry name" value="SERUM PARAOXONASE_ARYLESTERASE 2"/>
    <property type="match status" value="1"/>
</dbReference>
<dbReference type="Gene3D" id="2.120.10.30">
    <property type="entry name" value="TolB, C-terminal domain"/>
    <property type="match status" value="1"/>
</dbReference>
<evidence type="ECO:0000313" key="1">
    <source>
        <dbReference type="EMBL" id="TKA62193.1"/>
    </source>
</evidence>
<keyword evidence="2" id="KW-1185">Reference proteome</keyword>
<name>A0A4U0WIM0_9PEZI</name>
<dbReference type="InterPro" id="IPR011042">
    <property type="entry name" value="6-blade_b-propeller_TolB-like"/>
</dbReference>
<dbReference type="PANTHER" id="PTHR11799">
    <property type="entry name" value="PARAOXONASE"/>
    <property type="match status" value="1"/>
</dbReference>
<comment type="caution">
    <text evidence="1">The sequence shown here is derived from an EMBL/GenBank/DDBJ whole genome shotgun (WGS) entry which is preliminary data.</text>
</comment>
<proteinExistence type="predicted"/>
<evidence type="ECO:0000313" key="2">
    <source>
        <dbReference type="Proteomes" id="UP000309340"/>
    </source>
</evidence>